<dbReference type="Pfam" id="PF01613">
    <property type="entry name" value="Flavin_Reduct"/>
    <property type="match status" value="1"/>
</dbReference>
<keyword evidence="2" id="KW-0285">Flavoprotein</keyword>
<reference evidence="7" key="1">
    <citation type="submission" date="2021-01" db="EMBL/GenBank/DDBJ databases">
        <authorList>
            <person name="Corre E."/>
            <person name="Pelletier E."/>
            <person name="Niang G."/>
            <person name="Scheremetjew M."/>
            <person name="Finn R."/>
            <person name="Kale V."/>
            <person name="Holt S."/>
            <person name="Cochrane G."/>
            <person name="Meng A."/>
            <person name="Brown T."/>
            <person name="Cohen L."/>
        </authorList>
    </citation>
    <scope>NUCLEOTIDE SEQUENCE</scope>
    <source>
        <strain evidence="7">CCMP722</strain>
    </source>
</reference>
<dbReference type="SMART" id="SM00903">
    <property type="entry name" value="Flavin_Reduct"/>
    <property type="match status" value="1"/>
</dbReference>
<evidence type="ECO:0000259" key="6">
    <source>
        <dbReference type="SMART" id="SM00903"/>
    </source>
</evidence>
<dbReference type="PANTHER" id="PTHR33798">
    <property type="entry name" value="FLAVOPROTEIN OXYGENASE"/>
    <property type="match status" value="1"/>
</dbReference>
<protein>
    <recommendedName>
        <fullName evidence="6">Flavin reductase like domain-containing protein</fullName>
    </recommendedName>
</protein>
<evidence type="ECO:0000256" key="2">
    <source>
        <dbReference type="ARBA" id="ARBA00022630"/>
    </source>
</evidence>
<feature type="compositionally biased region" description="Basic and acidic residues" evidence="5">
    <location>
        <begin position="271"/>
        <end position="282"/>
    </location>
</feature>
<feature type="domain" description="Flavin reductase like" evidence="6">
    <location>
        <begin position="84"/>
        <end position="243"/>
    </location>
</feature>
<keyword evidence="3" id="KW-0288">FMN</keyword>
<sequence length="282" mass="30831">MGDARLKVQWEAVAAGAVMGSLFTSIMARFAKRRVAPTRIEWVSNPKTGWKPGDGAEFSEKQVPMRRLLPTEVPGGSCYPLVISSYVPRPIALVSTISSQGVVNLAPFSYSGAMGHDPPLIAFSVCRKPGGLRKDTLANIEETKECVIHIMSEWFVEAANHTCGNFPSEEDEFKLSGLTPVPSTLVAPPRCAESGVHFECKVRELHDQANAAGKVTTTIVVAEVVCFHIREDLYDDNNGKGPTQVKPEDLRPMSRLGGDTYSTTTYVYDLPRPDRPKGGRRV</sequence>
<gene>
    <name evidence="7" type="ORF">POBO1169_LOCUS926</name>
</gene>
<dbReference type="AlphaFoldDB" id="A0A7S0MRI4"/>
<evidence type="ECO:0000256" key="4">
    <source>
        <dbReference type="ARBA" id="ARBA00038054"/>
    </source>
</evidence>
<evidence type="ECO:0000256" key="5">
    <source>
        <dbReference type="SAM" id="MobiDB-lite"/>
    </source>
</evidence>
<dbReference type="PANTHER" id="PTHR33798:SF5">
    <property type="entry name" value="FLAVIN REDUCTASE LIKE DOMAIN-CONTAINING PROTEIN"/>
    <property type="match status" value="1"/>
</dbReference>
<proteinExistence type="inferred from homology"/>
<accession>A0A7S0MRI4</accession>
<comment type="cofactor">
    <cofactor evidence="1">
        <name>FMN</name>
        <dbReference type="ChEBI" id="CHEBI:58210"/>
    </cofactor>
</comment>
<dbReference type="Gene3D" id="2.30.110.10">
    <property type="entry name" value="Electron Transport, Fmn-binding Protein, Chain A"/>
    <property type="match status" value="1"/>
</dbReference>
<dbReference type="InterPro" id="IPR002563">
    <property type="entry name" value="Flavin_Rdtase-like_dom"/>
</dbReference>
<organism evidence="7">
    <name type="scientific">Pyramimonas obovata</name>
    <dbReference type="NCBI Taxonomy" id="1411642"/>
    <lineage>
        <taxon>Eukaryota</taxon>
        <taxon>Viridiplantae</taxon>
        <taxon>Chlorophyta</taxon>
        <taxon>Pyramimonadophyceae</taxon>
        <taxon>Pyramimonadales</taxon>
        <taxon>Pyramimonadaceae</taxon>
        <taxon>Pyramimonas</taxon>
        <taxon>Pyramimonas incertae sedis</taxon>
    </lineage>
</organism>
<dbReference type="EMBL" id="HBFA01001874">
    <property type="protein sequence ID" value="CAD8649189.1"/>
    <property type="molecule type" value="Transcribed_RNA"/>
</dbReference>
<feature type="region of interest" description="Disordered" evidence="5">
    <location>
        <begin position="237"/>
        <end position="282"/>
    </location>
</feature>
<evidence type="ECO:0000313" key="7">
    <source>
        <dbReference type="EMBL" id="CAD8649189.1"/>
    </source>
</evidence>
<comment type="similarity">
    <text evidence="4">Belongs to the flavoredoxin family.</text>
</comment>
<evidence type="ECO:0000256" key="3">
    <source>
        <dbReference type="ARBA" id="ARBA00022643"/>
    </source>
</evidence>
<dbReference type="InterPro" id="IPR012349">
    <property type="entry name" value="Split_barrel_FMN-bd"/>
</dbReference>
<evidence type="ECO:0000256" key="1">
    <source>
        <dbReference type="ARBA" id="ARBA00001917"/>
    </source>
</evidence>
<dbReference type="SUPFAM" id="SSF50475">
    <property type="entry name" value="FMN-binding split barrel"/>
    <property type="match status" value="1"/>
</dbReference>
<dbReference type="GO" id="GO:0010181">
    <property type="term" value="F:FMN binding"/>
    <property type="evidence" value="ECO:0007669"/>
    <property type="project" value="InterPro"/>
</dbReference>
<name>A0A7S0MRI4_9CHLO</name>